<feature type="compositionally biased region" description="Basic and acidic residues" evidence="9">
    <location>
        <begin position="322"/>
        <end position="333"/>
    </location>
</feature>
<keyword evidence="7" id="KW-0539">Nucleus</keyword>
<evidence type="ECO:0000313" key="11">
    <source>
        <dbReference type="EMBL" id="CAH2044912.1"/>
    </source>
</evidence>
<gene>
    <name evidence="11" type="ORF">IPOD504_LOCUS4845</name>
</gene>
<keyword evidence="6" id="KW-0508">mRNA splicing</keyword>
<feature type="compositionally biased region" description="Basic and acidic residues" evidence="9">
    <location>
        <begin position="528"/>
        <end position="563"/>
    </location>
</feature>
<reference evidence="11" key="1">
    <citation type="submission" date="2022-03" db="EMBL/GenBank/DDBJ databases">
        <authorList>
            <person name="Martin H S."/>
        </authorList>
    </citation>
    <scope>NUCLEOTIDE SEQUENCE</scope>
</reference>
<feature type="domain" description="Pinin/SDK/MemA protein" evidence="10">
    <location>
        <begin position="135"/>
        <end position="258"/>
    </location>
</feature>
<dbReference type="InterPro" id="IPR039853">
    <property type="entry name" value="Pinin"/>
</dbReference>
<dbReference type="InterPro" id="IPR006786">
    <property type="entry name" value="Pinin_SDK_MemA"/>
</dbReference>
<keyword evidence="3" id="KW-0507">mRNA processing</keyword>
<feature type="compositionally biased region" description="Basic and acidic residues" evidence="9">
    <location>
        <begin position="351"/>
        <end position="372"/>
    </location>
</feature>
<keyword evidence="4" id="KW-0805">Transcription regulation</keyword>
<proteinExistence type="inferred from homology"/>
<sequence>MGTEIAISFNSLRTQLENERSSLFKIDENIKKIVQTSGRFPNDRFNPAGHYARGGQQLGGRNSFADFKNHKNEEQLFGKRKTETKTVFSRLSARQPDSDGEDDAPGIKRAKVPSAVSRELPTRAAVLRAQGGDEQARTRNRRIFGSLLGTLQKFKQEEIVLQTKEEKKALVERKIEEQARLEKEREQKERKTLFAERESKKATIKALEAKMARVQEFEKWEASQKNLANFILTKTRPHIYWLPKRMTDKATEKLDSSRKFHETKYGPLYRRYMVKKRQELQEELQRIEQRCLRTRIPGTKENDPENLHAEKEKAVQSVHSEATVKNEEEDKGSKRNKFAMDVDEQEDSDGDDRHEEEISTEKPREENVKDENQMETNAEEDALVTTDEVSVTTKEVSVTEEPMVDGPEEPMVDGPEEPMVDGPEEPMVDGPEEPMVDGPEELMVITVEPSVTTEEPLATTEEPLVTTEEPLVTTEEPLVTTEEPSVTTKEPSVTTEEPSVTTEVETVDTEEALVTTEDASITAQDVLVKTEEPKDLDSREYSTNHDTHNTDDDKFPVENSEHS</sequence>
<feature type="compositionally biased region" description="Low complexity" evidence="9">
    <location>
        <begin position="384"/>
        <end position="401"/>
    </location>
</feature>
<feature type="compositionally biased region" description="Acidic residues" evidence="9">
    <location>
        <begin position="341"/>
        <end position="350"/>
    </location>
</feature>
<feature type="compositionally biased region" description="Low complexity" evidence="9">
    <location>
        <begin position="451"/>
        <end position="504"/>
    </location>
</feature>
<feature type="region of interest" description="Disordered" evidence="9">
    <location>
        <begin position="449"/>
        <end position="563"/>
    </location>
</feature>
<evidence type="ECO:0000256" key="8">
    <source>
        <dbReference type="SAM" id="Coils"/>
    </source>
</evidence>
<keyword evidence="5" id="KW-0804">Transcription</keyword>
<comment type="similarity">
    <text evidence="2">Belongs to the pinin family.</text>
</comment>
<feature type="non-terminal residue" evidence="11">
    <location>
        <position position="563"/>
    </location>
</feature>
<evidence type="ECO:0000256" key="3">
    <source>
        <dbReference type="ARBA" id="ARBA00022664"/>
    </source>
</evidence>
<feature type="region of interest" description="Disordered" evidence="9">
    <location>
        <begin position="295"/>
        <end position="437"/>
    </location>
</feature>
<evidence type="ECO:0000256" key="1">
    <source>
        <dbReference type="ARBA" id="ARBA00004123"/>
    </source>
</evidence>
<feature type="coiled-coil region" evidence="8">
    <location>
        <begin position="161"/>
        <end position="210"/>
    </location>
</feature>
<evidence type="ECO:0000256" key="6">
    <source>
        <dbReference type="ARBA" id="ARBA00023187"/>
    </source>
</evidence>
<keyword evidence="12" id="KW-1185">Reference proteome</keyword>
<evidence type="ECO:0000256" key="7">
    <source>
        <dbReference type="ARBA" id="ARBA00023242"/>
    </source>
</evidence>
<dbReference type="PANTHER" id="PTHR12707">
    <property type="entry name" value="PINN"/>
    <property type="match status" value="1"/>
</dbReference>
<evidence type="ECO:0000256" key="4">
    <source>
        <dbReference type="ARBA" id="ARBA00023015"/>
    </source>
</evidence>
<accession>A0ABN8I427</accession>
<feature type="compositionally biased region" description="Basic and acidic residues" evidence="9">
    <location>
        <begin position="298"/>
        <end position="314"/>
    </location>
</feature>
<organism evidence="11 12">
    <name type="scientific">Iphiclides podalirius</name>
    <name type="common">scarce swallowtail</name>
    <dbReference type="NCBI Taxonomy" id="110791"/>
    <lineage>
        <taxon>Eukaryota</taxon>
        <taxon>Metazoa</taxon>
        <taxon>Ecdysozoa</taxon>
        <taxon>Arthropoda</taxon>
        <taxon>Hexapoda</taxon>
        <taxon>Insecta</taxon>
        <taxon>Pterygota</taxon>
        <taxon>Neoptera</taxon>
        <taxon>Endopterygota</taxon>
        <taxon>Lepidoptera</taxon>
        <taxon>Glossata</taxon>
        <taxon>Ditrysia</taxon>
        <taxon>Papilionoidea</taxon>
        <taxon>Papilionidae</taxon>
        <taxon>Papilioninae</taxon>
        <taxon>Iphiclides</taxon>
    </lineage>
</organism>
<comment type="subcellular location">
    <subcellularLocation>
        <location evidence="1">Nucleus</location>
    </subcellularLocation>
</comment>
<protein>
    <recommendedName>
        <fullName evidence="10">Pinin/SDK/MemA protein domain-containing protein</fullName>
    </recommendedName>
</protein>
<dbReference type="Proteomes" id="UP000837857">
    <property type="component" value="Chromosome 16"/>
</dbReference>
<dbReference type="PANTHER" id="PTHR12707:SF0">
    <property type="entry name" value="PININ"/>
    <property type="match status" value="1"/>
</dbReference>
<evidence type="ECO:0000313" key="12">
    <source>
        <dbReference type="Proteomes" id="UP000837857"/>
    </source>
</evidence>
<name>A0ABN8I427_9NEOP</name>
<evidence type="ECO:0000256" key="9">
    <source>
        <dbReference type="SAM" id="MobiDB-lite"/>
    </source>
</evidence>
<evidence type="ECO:0000259" key="10">
    <source>
        <dbReference type="Pfam" id="PF04696"/>
    </source>
</evidence>
<keyword evidence="8" id="KW-0175">Coiled coil</keyword>
<evidence type="ECO:0000256" key="5">
    <source>
        <dbReference type="ARBA" id="ARBA00023163"/>
    </source>
</evidence>
<dbReference type="EMBL" id="OW152828">
    <property type="protein sequence ID" value="CAH2044912.1"/>
    <property type="molecule type" value="Genomic_DNA"/>
</dbReference>
<evidence type="ECO:0000256" key="2">
    <source>
        <dbReference type="ARBA" id="ARBA00010386"/>
    </source>
</evidence>
<dbReference type="Pfam" id="PF04696">
    <property type="entry name" value="Pinin_SDK_memA"/>
    <property type="match status" value="1"/>
</dbReference>
<feature type="compositionally biased region" description="Acidic residues" evidence="9">
    <location>
        <begin position="402"/>
        <end position="437"/>
    </location>
</feature>